<dbReference type="EMBL" id="QXFW01000691">
    <property type="protein sequence ID" value="KAE9005290.1"/>
    <property type="molecule type" value="Genomic_DNA"/>
</dbReference>
<dbReference type="Proteomes" id="UP000440732">
    <property type="component" value="Unassembled WGS sequence"/>
</dbReference>
<protein>
    <submittedName>
        <fullName evidence="2">Uncharacterized protein</fullName>
    </submittedName>
</protein>
<dbReference type="Proteomes" id="UP000433483">
    <property type="component" value="Unassembled WGS sequence"/>
</dbReference>
<feature type="region of interest" description="Disordered" evidence="1">
    <location>
        <begin position="46"/>
        <end position="94"/>
    </location>
</feature>
<evidence type="ECO:0000313" key="9">
    <source>
        <dbReference type="Proteomes" id="UP000429523"/>
    </source>
</evidence>
<dbReference type="EMBL" id="QXFZ01000411">
    <property type="protein sequence ID" value="KAE9117504.1"/>
    <property type="molecule type" value="Genomic_DNA"/>
</dbReference>
<evidence type="ECO:0000313" key="11">
    <source>
        <dbReference type="Proteomes" id="UP000437068"/>
    </source>
</evidence>
<dbReference type="EMBL" id="QXGD01000403">
    <property type="protein sequence ID" value="KAE9240661.1"/>
    <property type="molecule type" value="Genomic_DNA"/>
</dbReference>
<dbReference type="EMBL" id="QXGB01000442">
    <property type="protein sequence ID" value="KAE9214805.1"/>
    <property type="molecule type" value="Genomic_DNA"/>
</dbReference>
<evidence type="ECO:0000313" key="7">
    <source>
        <dbReference type="EMBL" id="KAE9240661.1"/>
    </source>
</evidence>
<evidence type="ECO:0000313" key="14">
    <source>
        <dbReference type="Proteomes" id="UP000441208"/>
    </source>
</evidence>
<evidence type="ECO:0000313" key="5">
    <source>
        <dbReference type="EMBL" id="KAE9138311.1"/>
    </source>
</evidence>
<feature type="compositionally biased region" description="Polar residues" evidence="1">
    <location>
        <begin position="85"/>
        <end position="94"/>
    </location>
</feature>
<evidence type="ECO:0000313" key="10">
    <source>
        <dbReference type="Proteomes" id="UP000433483"/>
    </source>
</evidence>
<feature type="compositionally biased region" description="Low complexity" evidence="1">
    <location>
        <begin position="70"/>
        <end position="79"/>
    </location>
</feature>
<evidence type="ECO:0000313" key="15">
    <source>
        <dbReference type="Proteomes" id="UP000460718"/>
    </source>
</evidence>
<dbReference type="Proteomes" id="UP000440367">
    <property type="component" value="Unassembled WGS sequence"/>
</dbReference>
<sequence>MWAEDEVSGRNGRWAQGSCLKLGGATLNVRQAEGRSSEVSAHLRICGEPSRPQHRGTGECPTERADGEKAYGAATYAGAKRSKAAQDSSDCPAH</sequence>
<comment type="caution">
    <text evidence="2">The sequence shown here is derived from an EMBL/GenBank/DDBJ whole genome shotgun (WGS) entry which is preliminary data.</text>
</comment>
<dbReference type="Proteomes" id="UP000460718">
    <property type="component" value="Unassembled WGS sequence"/>
</dbReference>
<reference evidence="9 10" key="1">
    <citation type="submission" date="2018-08" db="EMBL/GenBank/DDBJ databases">
        <title>Genomic investigation of the strawberry pathogen Phytophthora fragariae indicates pathogenicity is determined by transcriptional variation in three key races.</title>
        <authorList>
            <person name="Adams T.M."/>
            <person name="Armitage A.D."/>
            <person name="Sobczyk M.K."/>
            <person name="Bates H.J."/>
            <person name="Dunwell J.M."/>
            <person name="Nellist C.F."/>
            <person name="Harrison R.J."/>
        </authorList>
    </citation>
    <scope>NUCLEOTIDE SEQUENCE [LARGE SCALE GENOMIC DNA]</scope>
    <source>
        <strain evidence="8 11">A4</strain>
        <strain evidence="7 12">BC-1</strain>
        <strain evidence="6 10">NOV-27</strain>
        <strain evidence="5 13">NOV-5</strain>
        <strain evidence="4 14">NOV-71</strain>
        <strain evidence="2 9">NOV-9</strain>
        <strain evidence="3 15">SCRP245</strain>
    </source>
</reference>
<evidence type="ECO:0000313" key="2">
    <source>
        <dbReference type="EMBL" id="KAE8936100.1"/>
    </source>
</evidence>
<evidence type="ECO:0000313" key="3">
    <source>
        <dbReference type="EMBL" id="KAE9005290.1"/>
    </source>
</evidence>
<dbReference type="Proteomes" id="UP000441208">
    <property type="component" value="Unassembled WGS sequence"/>
</dbReference>
<dbReference type="EMBL" id="QXGE01000526">
    <property type="protein sequence ID" value="KAE9309953.1"/>
    <property type="molecule type" value="Genomic_DNA"/>
</dbReference>
<dbReference type="AlphaFoldDB" id="A0A6A3EXA5"/>
<dbReference type="EMBL" id="QXGF01000749">
    <property type="protein sequence ID" value="KAE8936100.1"/>
    <property type="molecule type" value="Genomic_DNA"/>
</dbReference>
<proteinExistence type="predicted"/>
<evidence type="ECO:0000313" key="4">
    <source>
        <dbReference type="EMBL" id="KAE9117504.1"/>
    </source>
</evidence>
<dbReference type="Proteomes" id="UP000429523">
    <property type="component" value="Unassembled WGS sequence"/>
</dbReference>
<evidence type="ECO:0000313" key="13">
    <source>
        <dbReference type="Proteomes" id="UP000440732"/>
    </source>
</evidence>
<evidence type="ECO:0000313" key="12">
    <source>
        <dbReference type="Proteomes" id="UP000440367"/>
    </source>
</evidence>
<evidence type="ECO:0000313" key="8">
    <source>
        <dbReference type="EMBL" id="KAE9309953.1"/>
    </source>
</evidence>
<dbReference type="EMBL" id="QXGA01000855">
    <property type="protein sequence ID" value="KAE9138311.1"/>
    <property type="molecule type" value="Genomic_DNA"/>
</dbReference>
<organism evidence="2 9">
    <name type="scientific">Phytophthora fragariae</name>
    <dbReference type="NCBI Taxonomy" id="53985"/>
    <lineage>
        <taxon>Eukaryota</taxon>
        <taxon>Sar</taxon>
        <taxon>Stramenopiles</taxon>
        <taxon>Oomycota</taxon>
        <taxon>Peronosporomycetes</taxon>
        <taxon>Peronosporales</taxon>
        <taxon>Peronosporaceae</taxon>
        <taxon>Phytophthora</taxon>
    </lineage>
</organism>
<dbReference type="OrthoDB" id="134799at2759"/>
<gene>
    <name evidence="8" type="ORF">PF001_g10445</name>
    <name evidence="7" type="ORF">PF002_g9658</name>
    <name evidence="6" type="ORF">PF005_g9684</name>
    <name evidence="5" type="ORF">PF006_g13976</name>
    <name evidence="4" type="ORF">PF007_g9259</name>
    <name evidence="2" type="ORF">PF009_g13979</name>
    <name evidence="3" type="ORF">PF011_g12100</name>
</gene>
<evidence type="ECO:0000256" key="1">
    <source>
        <dbReference type="SAM" id="MobiDB-lite"/>
    </source>
</evidence>
<evidence type="ECO:0000313" key="6">
    <source>
        <dbReference type="EMBL" id="KAE9214805.1"/>
    </source>
</evidence>
<keyword evidence="10" id="KW-1185">Reference proteome</keyword>
<accession>A0A6A3EXA5</accession>
<name>A0A6A3EXA5_9STRA</name>
<dbReference type="Proteomes" id="UP000437068">
    <property type="component" value="Unassembled WGS sequence"/>
</dbReference>